<name>A0AAD9G6R5_BABDI</name>
<comment type="similarity">
    <text evidence="1">Belongs to the proteasome subunit S9 family.</text>
</comment>
<keyword evidence="3" id="KW-0175">Coiled coil</keyword>
<reference evidence="5" key="2">
    <citation type="submission" date="2021-05" db="EMBL/GenBank/DDBJ databases">
        <authorList>
            <person name="Pain A."/>
        </authorList>
    </citation>
    <scope>NUCLEOTIDE SEQUENCE</scope>
    <source>
        <strain evidence="5">1802A</strain>
    </source>
</reference>
<dbReference type="InterPro" id="IPR036390">
    <property type="entry name" value="WH_DNA-bd_sf"/>
</dbReference>
<gene>
    <name evidence="5" type="ORF">X943_001224</name>
</gene>
<comment type="caution">
    <text evidence="5">The sequence shown here is derived from an EMBL/GenBank/DDBJ whole genome shotgun (WGS) entry which is preliminary data.</text>
</comment>
<dbReference type="Pfam" id="PF18055">
    <property type="entry name" value="RPN6_N"/>
    <property type="match status" value="1"/>
</dbReference>
<dbReference type="GO" id="GO:0000502">
    <property type="term" value="C:proteasome complex"/>
    <property type="evidence" value="ECO:0007669"/>
    <property type="project" value="UniProtKB-KW"/>
</dbReference>
<sequence length="598" mass="67969">MATVDNIIARFVTLNAQRESIDKTRAPKCLPGARIGCCTYSEELIMQYVALNEDILGSTKSDAVGGTDEGDTSAFTHKLNVLTDERVMSICENVLYVIVYHLIETGQADAMLGALVRNEAFFVVLPQAKTAKLVKSVLERLSQEIKDLDVLYKVFSIYRSWCESKNRTFLGLRIELKIAILQILRQSYTTAIDILDKLQRDVKELEDKSLLLDIHLVQAKVFLLVRNFVRMKIALSNAKNIATNINTPTYVTAEIDLLSGLLYLGEKDYRAAYSYFFEAYEGFHMAIGGTYSVLFPNLARVNRKAKVLSDLVVETAVEPLLGSGTVPDIVSEQELYSCHATMSDISAVFFTFYNLTEYRSVKNKESEMQLVDACAQHYIRYFSSLDSCMDVDSNDVVERASFECETEPLDISLLARADERKLVQSLKYLLLTIVITGRNKEMATLLGAKNKQRFINHVEVEMIQKISSCYDNSSIVDFEQLLTDYRQVIMMDPVLQQEVHRLYEALLERNILRLLEPYNVVEIDFIASKLSLPQDKVEKKLAEMILDHKLRGTIDQGKANLLIYDEEAKETFYEDVNKTIGHLTRVIDTLYEKAQHAI</sequence>
<evidence type="ECO:0000259" key="4">
    <source>
        <dbReference type="PROSITE" id="PS50250"/>
    </source>
</evidence>
<dbReference type="Gene3D" id="1.25.40.570">
    <property type="match status" value="2"/>
</dbReference>
<dbReference type="InterPro" id="IPR040773">
    <property type="entry name" value="Rpn6_N"/>
</dbReference>
<evidence type="ECO:0000256" key="2">
    <source>
        <dbReference type="ARBA" id="ARBA00022942"/>
    </source>
</evidence>
<dbReference type="EMBL" id="JAHBMH010000073">
    <property type="protein sequence ID" value="KAK1932881.1"/>
    <property type="molecule type" value="Genomic_DNA"/>
</dbReference>
<dbReference type="Proteomes" id="UP001195914">
    <property type="component" value="Unassembled WGS sequence"/>
</dbReference>
<dbReference type="Pfam" id="PF01399">
    <property type="entry name" value="PCI"/>
    <property type="match status" value="1"/>
</dbReference>
<keyword evidence="2" id="KW-0647">Proteasome</keyword>
<evidence type="ECO:0000313" key="5">
    <source>
        <dbReference type="EMBL" id="KAK1932881.1"/>
    </source>
</evidence>
<evidence type="ECO:0000313" key="6">
    <source>
        <dbReference type="Proteomes" id="UP001195914"/>
    </source>
</evidence>
<reference evidence="5" key="1">
    <citation type="journal article" date="2014" name="Nucleic Acids Res.">
        <title>The evolutionary dynamics of variant antigen genes in Babesia reveal a history of genomic innovation underlying host-parasite interaction.</title>
        <authorList>
            <person name="Jackson A.P."/>
            <person name="Otto T.D."/>
            <person name="Darby A."/>
            <person name="Ramaprasad A."/>
            <person name="Xia D."/>
            <person name="Echaide I.E."/>
            <person name="Farber M."/>
            <person name="Gahlot S."/>
            <person name="Gamble J."/>
            <person name="Gupta D."/>
            <person name="Gupta Y."/>
            <person name="Jackson L."/>
            <person name="Malandrin L."/>
            <person name="Malas T.B."/>
            <person name="Moussa E."/>
            <person name="Nair M."/>
            <person name="Reid A.J."/>
            <person name="Sanders M."/>
            <person name="Sharma J."/>
            <person name="Tracey A."/>
            <person name="Quail M.A."/>
            <person name="Weir W."/>
            <person name="Wastling J.M."/>
            <person name="Hall N."/>
            <person name="Willadsen P."/>
            <person name="Lingelbach K."/>
            <person name="Shiels B."/>
            <person name="Tait A."/>
            <person name="Berriman M."/>
            <person name="Allred D.R."/>
            <person name="Pain A."/>
        </authorList>
    </citation>
    <scope>NUCLEOTIDE SEQUENCE</scope>
    <source>
        <strain evidence="5">1802A</strain>
    </source>
</reference>
<proteinExistence type="inferred from homology"/>
<dbReference type="SMART" id="SM00088">
    <property type="entry name" value="PINT"/>
    <property type="match status" value="1"/>
</dbReference>
<organism evidence="5 6">
    <name type="scientific">Babesia divergens</name>
    <dbReference type="NCBI Taxonomy" id="32595"/>
    <lineage>
        <taxon>Eukaryota</taxon>
        <taxon>Sar</taxon>
        <taxon>Alveolata</taxon>
        <taxon>Apicomplexa</taxon>
        <taxon>Aconoidasida</taxon>
        <taxon>Piroplasmida</taxon>
        <taxon>Babesiidae</taxon>
        <taxon>Babesia</taxon>
    </lineage>
</organism>
<evidence type="ECO:0000256" key="3">
    <source>
        <dbReference type="SAM" id="Coils"/>
    </source>
</evidence>
<evidence type="ECO:0000256" key="1">
    <source>
        <dbReference type="ARBA" id="ARBA00007454"/>
    </source>
</evidence>
<accession>A0AAD9G6R5</accession>
<dbReference type="PROSITE" id="PS50250">
    <property type="entry name" value="PCI"/>
    <property type="match status" value="1"/>
</dbReference>
<feature type="coiled-coil region" evidence="3">
    <location>
        <begin position="188"/>
        <end position="215"/>
    </location>
</feature>
<protein>
    <submittedName>
        <fullName evidence="5">PCI domain containing protein</fullName>
    </submittedName>
</protein>
<dbReference type="PANTHER" id="PTHR10678">
    <property type="entry name" value="26S PROTEASOME NON-ATPASE REGULATORY SUBUNIT 11/COP9 SIGNALOSOME COMPLEX SUBUNIT 2"/>
    <property type="match status" value="1"/>
</dbReference>
<dbReference type="InterPro" id="IPR050871">
    <property type="entry name" value="26S_Proteasome/COP9_Components"/>
</dbReference>
<dbReference type="AlphaFoldDB" id="A0AAD9G6R5"/>
<dbReference type="InterPro" id="IPR000717">
    <property type="entry name" value="PCI_dom"/>
</dbReference>
<feature type="domain" description="PCI" evidence="4">
    <location>
        <begin position="396"/>
        <end position="568"/>
    </location>
</feature>
<dbReference type="SUPFAM" id="SSF46785">
    <property type="entry name" value="Winged helix' DNA-binding domain"/>
    <property type="match status" value="1"/>
</dbReference>
<keyword evidence="6" id="KW-1185">Reference proteome</keyword>